<evidence type="ECO:0000256" key="1">
    <source>
        <dbReference type="ARBA" id="ARBA00001966"/>
    </source>
</evidence>
<evidence type="ECO:0000259" key="11">
    <source>
        <dbReference type="PROSITE" id="PS51918"/>
    </source>
</evidence>
<dbReference type="Gene3D" id="3.20.20.70">
    <property type="entry name" value="Aldolase class I"/>
    <property type="match status" value="1"/>
</dbReference>
<dbReference type="SFLD" id="SFLDS00029">
    <property type="entry name" value="Radical_SAM"/>
    <property type="match status" value="1"/>
</dbReference>
<evidence type="ECO:0000256" key="8">
    <source>
        <dbReference type="ARBA" id="ARBA00023004"/>
    </source>
</evidence>
<comment type="subunit">
    <text evidence="3">Monomer.</text>
</comment>
<feature type="domain" description="4Fe-4S ferredoxin-type" evidence="10">
    <location>
        <begin position="47"/>
        <end position="76"/>
    </location>
</feature>
<feature type="domain" description="4Fe-4S ferredoxin-type" evidence="10">
    <location>
        <begin position="79"/>
        <end position="104"/>
    </location>
</feature>
<comment type="caution">
    <text evidence="12">The sequence shown here is derived from an EMBL/GenBank/DDBJ whole genome shotgun (WGS) entry which is preliminary data.</text>
</comment>
<dbReference type="InterPro" id="IPR058240">
    <property type="entry name" value="rSAM_sf"/>
</dbReference>
<keyword evidence="4" id="KW-0004">4Fe-4S</keyword>
<dbReference type="Pfam" id="PF04055">
    <property type="entry name" value="Radical_SAM"/>
    <property type="match status" value="1"/>
</dbReference>
<dbReference type="Gene3D" id="3.30.70.20">
    <property type="match status" value="1"/>
</dbReference>
<evidence type="ECO:0000259" key="10">
    <source>
        <dbReference type="PROSITE" id="PS51379"/>
    </source>
</evidence>
<dbReference type="SFLD" id="SFLDG01118">
    <property type="entry name" value="activating_enzymes__group_2"/>
    <property type="match status" value="1"/>
</dbReference>
<dbReference type="SUPFAM" id="SSF54862">
    <property type="entry name" value="4Fe-4S ferredoxins"/>
    <property type="match status" value="1"/>
</dbReference>
<evidence type="ECO:0000256" key="2">
    <source>
        <dbReference type="ARBA" id="ARBA00009777"/>
    </source>
</evidence>
<dbReference type="PROSITE" id="PS51379">
    <property type="entry name" value="4FE4S_FER_2"/>
    <property type="match status" value="2"/>
</dbReference>
<dbReference type="Pfam" id="PF00037">
    <property type="entry name" value="Fer4"/>
    <property type="match status" value="2"/>
</dbReference>
<comment type="similarity">
    <text evidence="2">Belongs to the organic radical-activating enzymes family.</text>
</comment>
<organism evidence="12 13">
    <name type="scientific">Desulfomonile tiedjei</name>
    <dbReference type="NCBI Taxonomy" id="2358"/>
    <lineage>
        <taxon>Bacteria</taxon>
        <taxon>Pseudomonadati</taxon>
        <taxon>Thermodesulfobacteriota</taxon>
        <taxon>Desulfomonilia</taxon>
        <taxon>Desulfomonilales</taxon>
        <taxon>Desulfomonilaceae</taxon>
        <taxon>Desulfomonile</taxon>
    </lineage>
</organism>
<keyword evidence="5" id="KW-0949">S-adenosyl-L-methionine</keyword>
<dbReference type="InterPro" id="IPR034457">
    <property type="entry name" value="Organic_radical-activating"/>
</dbReference>
<dbReference type="GO" id="GO:0051539">
    <property type="term" value="F:4 iron, 4 sulfur cluster binding"/>
    <property type="evidence" value="ECO:0007669"/>
    <property type="project" value="UniProtKB-KW"/>
</dbReference>
<sequence length="308" mass="34319">MSSLPLIVDIKRHSVEDGPGIRSVVFLKGCPLRCVFCQNPETWSPQQEVAFFPGDCIQCGQCVRVCPAGAVDLGLPGAIRRESCNACGMCVDACPGNGLRRIGRAYDPDELLEILLRDRNYYSGSGGGVTFSGGECTMHAQFLRSMLMRLKRQNIHIVLQTSGFFNYRSVSRMILPYVDLIHYDIKFANPEKHRRYTGHTNRKIINNLLRLLRDMPETVHTRIPLIPGINATQENLKEIIGLLIESGVGQVSLLPYNPMGISKYESLGLPTPDLSSSFMDPADEAAVFEMFGRIISQLRNKKDPTDQS</sequence>
<dbReference type="InterPro" id="IPR017900">
    <property type="entry name" value="4Fe4S_Fe_S_CS"/>
</dbReference>
<dbReference type="Proteomes" id="UP000807825">
    <property type="component" value="Unassembled WGS sequence"/>
</dbReference>
<evidence type="ECO:0000256" key="9">
    <source>
        <dbReference type="ARBA" id="ARBA00023014"/>
    </source>
</evidence>
<name>A0A9D6V230_9BACT</name>
<dbReference type="GO" id="GO:0016491">
    <property type="term" value="F:oxidoreductase activity"/>
    <property type="evidence" value="ECO:0007669"/>
    <property type="project" value="UniProtKB-KW"/>
</dbReference>
<dbReference type="CDD" id="cd01335">
    <property type="entry name" value="Radical_SAM"/>
    <property type="match status" value="1"/>
</dbReference>
<dbReference type="EMBL" id="JACRDE010000372">
    <property type="protein sequence ID" value="MBI5250656.1"/>
    <property type="molecule type" value="Genomic_DNA"/>
</dbReference>
<dbReference type="InterPro" id="IPR040074">
    <property type="entry name" value="BssD/PflA/YjjW"/>
</dbReference>
<dbReference type="PROSITE" id="PS00198">
    <property type="entry name" value="4FE4S_FER_1"/>
    <property type="match status" value="2"/>
</dbReference>
<dbReference type="SFLD" id="SFLDG01066">
    <property type="entry name" value="organic_radical-activating_enz"/>
    <property type="match status" value="1"/>
</dbReference>
<dbReference type="PIRSF" id="PIRSF000371">
    <property type="entry name" value="PFL_act_enz"/>
    <property type="match status" value="1"/>
</dbReference>
<dbReference type="InterPro" id="IPR013785">
    <property type="entry name" value="Aldolase_TIM"/>
</dbReference>
<keyword evidence="9" id="KW-0411">Iron-sulfur</keyword>
<dbReference type="AlphaFoldDB" id="A0A9D6V230"/>
<feature type="domain" description="Radical SAM core" evidence="11">
    <location>
        <begin position="16"/>
        <end position="299"/>
    </location>
</feature>
<keyword evidence="7" id="KW-0560">Oxidoreductase</keyword>
<dbReference type="PROSITE" id="PS51918">
    <property type="entry name" value="RADICAL_SAM"/>
    <property type="match status" value="1"/>
</dbReference>
<gene>
    <name evidence="12" type="ORF">HY912_14290</name>
</gene>
<evidence type="ECO:0000313" key="12">
    <source>
        <dbReference type="EMBL" id="MBI5250656.1"/>
    </source>
</evidence>
<accession>A0A9D6V230</accession>
<evidence type="ECO:0000256" key="6">
    <source>
        <dbReference type="ARBA" id="ARBA00022723"/>
    </source>
</evidence>
<evidence type="ECO:0000256" key="4">
    <source>
        <dbReference type="ARBA" id="ARBA00022485"/>
    </source>
</evidence>
<keyword evidence="6" id="KW-0479">Metal-binding</keyword>
<dbReference type="GO" id="GO:0046872">
    <property type="term" value="F:metal ion binding"/>
    <property type="evidence" value="ECO:0007669"/>
    <property type="project" value="UniProtKB-KW"/>
</dbReference>
<dbReference type="NCBIfam" id="TIGR02494">
    <property type="entry name" value="PFLE_PFLC"/>
    <property type="match status" value="1"/>
</dbReference>
<dbReference type="PANTHER" id="PTHR30352:SF4">
    <property type="entry name" value="PYRUVATE FORMATE-LYASE 2-ACTIVATING ENZYME"/>
    <property type="match status" value="1"/>
</dbReference>
<evidence type="ECO:0000256" key="7">
    <source>
        <dbReference type="ARBA" id="ARBA00023002"/>
    </source>
</evidence>
<dbReference type="PANTHER" id="PTHR30352">
    <property type="entry name" value="PYRUVATE FORMATE-LYASE-ACTIVATING ENZYME"/>
    <property type="match status" value="1"/>
</dbReference>
<evidence type="ECO:0000256" key="5">
    <source>
        <dbReference type="ARBA" id="ARBA00022691"/>
    </source>
</evidence>
<evidence type="ECO:0000313" key="13">
    <source>
        <dbReference type="Proteomes" id="UP000807825"/>
    </source>
</evidence>
<dbReference type="PROSITE" id="PS01087">
    <property type="entry name" value="RADICAL_ACTIVATING"/>
    <property type="match status" value="1"/>
</dbReference>
<dbReference type="InterPro" id="IPR001989">
    <property type="entry name" value="Radical_activat_CS"/>
</dbReference>
<keyword evidence="8" id="KW-0408">Iron</keyword>
<dbReference type="SUPFAM" id="SSF102114">
    <property type="entry name" value="Radical SAM enzymes"/>
    <property type="match status" value="1"/>
</dbReference>
<evidence type="ECO:0000256" key="3">
    <source>
        <dbReference type="ARBA" id="ARBA00011245"/>
    </source>
</evidence>
<proteinExistence type="inferred from homology"/>
<protein>
    <submittedName>
        <fullName evidence="12">Glycyl-radical enzyme activating protein</fullName>
    </submittedName>
</protein>
<dbReference type="InterPro" id="IPR017896">
    <property type="entry name" value="4Fe4S_Fe-S-bd"/>
</dbReference>
<comment type="cofactor">
    <cofactor evidence="1">
        <name>[4Fe-4S] cluster</name>
        <dbReference type="ChEBI" id="CHEBI:49883"/>
    </cofactor>
</comment>
<reference evidence="12" key="1">
    <citation type="submission" date="2020-07" db="EMBL/GenBank/DDBJ databases">
        <title>Huge and variable diversity of episymbiotic CPR bacteria and DPANN archaea in groundwater ecosystems.</title>
        <authorList>
            <person name="He C.Y."/>
            <person name="Keren R."/>
            <person name="Whittaker M."/>
            <person name="Farag I.F."/>
            <person name="Doudna J."/>
            <person name="Cate J.H.D."/>
            <person name="Banfield J.F."/>
        </authorList>
    </citation>
    <scope>NUCLEOTIDE SEQUENCE</scope>
    <source>
        <strain evidence="12">NC_groundwater_1664_Pr3_B-0.1um_52_9</strain>
    </source>
</reference>
<dbReference type="InterPro" id="IPR012839">
    <property type="entry name" value="Organic_radical_activase"/>
</dbReference>
<dbReference type="InterPro" id="IPR007197">
    <property type="entry name" value="rSAM"/>
</dbReference>